<keyword evidence="3" id="KW-1185">Reference proteome</keyword>
<evidence type="ECO:0000256" key="1">
    <source>
        <dbReference type="SAM" id="Phobius"/>
    </source>
</evidence>
<evidence type="ECO:0000313" key="2">
    <source>
        <dbReference type="EMBL" id="QXH43765.1"/>
    </source>
</evidence>
<name>A0ABX8N0J1_9PSED</name>
<feature type="transmembrane region" description="Helical" evidence="1">
    <location>
        <begin position="48"/>
        <end position="67"/>
    </location>
</feature>
<gene>
    <name evidence="2" type="ORF">KSS89_18940</name>
</gene>
<sequence length="79" mass="8729">MNDKGLYPGSHTPLNPIKGNAWLTGSPAKERYESHPPHSRLQSTLKRVAWLALAASLVAGLVTWGFHSRFGLLLLLLLR</sequence>
<keyword evidence="1" id="KW-0472">Membrane</keyword>
<proteinExistence type="predicted"/>
<reference evidence="2" key="1">
    <citation type="submission" date="2021-06" db="EMBL/GenBank/DDBJ databases">
        <title>Updating the genus Pseudomonas: Description of 43 new species and partition of the Pseudomonas putida group.</title>
        <authorList>
            <person name="Girard L."/>
            <person name="Lood C."/>
            <person name="Vandamme P."/>
            <person name="Rokni-Zadeh H."/>
            <person name="van Noort V."/>
            <person name="Hofte M."/>
            <person name="Lavigne R."/>
            <person name="De Mot R."/>
        </authorList>
    </citation>
    <scope>NUCLEOTIDE SEQUENCE</scope>
    <source>
        <strain evidence="2">CMR12a</strain>
    </source>
</reference>
<dbReference type="Proteomes" id="UP000693952">
    <property type="component" value="Chromosome"/>
</dbReference>
<evidence type="ECO:0000313" key="3">
    <source>
        <dbReference type="Proteomes" id="UP000693952"/>
    </source>
</evidence>
<accession>A0ABX8N0J1</accession>
<keyword evidence="1" id="KW-1133">Transmembrane helix</keyword>
<keyword evidence="1" id="KW-0812">Transmembrane</keyword>
<dbReference type="EMBL" id="CP077074">
    <property type="protein sequence ID" value="QXH43765.1"/>
    <property type="molecule type" value="Genomic_DNA"/>
</dbReference>
<organism evidence="2 3">
    <name type="scientific">Pseudomonas sessilinigenes</name>
    <dbReference type="NCBI Taxonomy" id="658629"/>
    <lineage>
        <taxon>Bacteria</taxon>
        <taxon>Pseudomonadati</taxon>
        <taxon>Pseudomonadota</taxon>
        <taxon>Gammaproteobacteria</taxon>
        <taxon>Pseudomonadales</taxon>
        <taxon>Pseudomonadaceae</taxon>
        <taxon>Pseudomonas</taxon>
    </lineage>
</organism>
<protein>
    <submittedName>
        <fullName evidence="2">Uncharacterized protein</fullName>
    </submittedName>
</protein>